<name>A0A382L6W2_9ZZZZ</name>
<proteinExistence type="inferred from homology"/>
<dbReference type="GO" id="GO:0006574">
    <property type="term" value="P:L-valine catabolic process"/>
    <property type="evidence" value="ECO:0007669"/>
    <property type="project" value="TreeGrafter"/>
</dbReference>
<feature type="non-terminal residue" evidence="3">
    <location>
        <position position="1"/>
    </location>
</feature>
<dbReference type="SUPFAM" id="SSF53720">
    <property type="entry name" value="ALDH-like"/>
    <property type="match status" value="1"/>
</dbReference>
<evidence type="ECO:0000259" key="2">
    <source>
        <dbReference type="Pfam" id="PF00171"/>
    </source>
</evidence>
<evidence type="ECO:0000313" key="3">
    <source>
        <dbReference type="EMBL" id="SVC32359.1"/>
    </source>
</evidence>
<dbReference type="InterPro" id="IPR015590">
    <property type="entry name" value="Aldehyde_DH_dom"/>
</dbReference>
<dbReference type="Gene3D" id="3.40.605.10">
    <property type="entry name" value="Aldehyde Dehydrogenase, Chain A, domain 1"/>
    <property type="match status" value="1"/>
</dbReference>
<dbReference type="GO" id="GO:0006210">
    <property type="term" value="P:thymine catabolic process"/>
    <property type="evidence" value="ECO:0007669"/>
    <property type="project" value="TreeGrafter"/>
</dbReference>
<evidence type="ECO:0000256" key="1">
    <source>
        <dbReference type="ARBA" id="ARBA00009986"/>
    </source>
</evidence>
<comment type="similarity">
    <text evidence="1">Belongs to the aldehyde dehydrogenase family.</text>
</comment>
<dbReference type="InterPro" id="IPR016162">
    <property type="entry name" value="Ald_DH_N"/>
</dbReference>
<reference evidence="3" key="1">
    <citation type="submission" date="2018-05" db="EMBL/GenBank/DDBJ databases">
        <authorList>
            <person name="Lanie J.A."/>
            <person name="Ng W.-L."/>
            <person name="Kazmierczak K.M."/>
            <person name="Andrzejewski T.M."/>
            <person name="Davidsen T.M."/>
            <person name="Wayne K.J."/>
            <person name="Tettelin H."/>
            <person name="Glass J.I."/>
            <person name="Rusch D."/>
            <person name="Podicherti R."/>
            <person name="Tsui H.-C.T."/>
            <person name="Winkler M.E."/>
        </authorList>
    </citation>
    <scope>NUCLEOTIDE SEQUENCE</scope>
</reference>
<dbReference type="EMBL" id="UINC01085119">
    <property type="protein sequence ID" value="SVC32359.1"/>
    <property type="molecule type" value="Genomic_DNA"/>
</dbReference>
<dbReference type="PANTHER" id="PTHR43866:SF3">
    <property type="entry name" value="METHYLMALONATE-SEMIALDEHYDE DEHYDROGENASE [ACYLATING], MITOCHONDRIAL"/>
    <property type="match status" value="1"/>
</dbReference>
<dbReference type="Pfam" id="PF00171">
    <property type="entry name" value="Aldedh"/>
    <property type="match status" value="1"/>
</dbReference>
<dbReference type="PANTHER" id="PTHR43866">
    <property type="entry name" value="MALONATE-SEMIALDEHYDE DEHYDROGENASE"/>
    <property type="match status" value="1"/>
</dbReference>
<dbReference type="GO" id="GO:0004491">
    <property type="term" value="F:methylmalonate-semialdehyde dehydrogenase (acylating, NAD) activity"/>
    <property type="evidence" value="ECO:0007669"/>
    <property type="project" value="InterPro"/>
</dbReference>
<gene>
    <name evidence="3" type="ORF">METZ01_LOCUS285213</name>
</gene>
<dbReference type="AlphaFoldDB" id="A0A382L6W2"/>
<feature type="non-terminal residue" evidence="3">
    <location>
        <position position="86"/>
    </location>
</feature>
<protein>
    <recommendedName>
        <fullName evidence="2">Aldehyde dehydrogenase domain-containing protein</fullName>
    </recommendedName>
</protein>
<dbReference type="InterPro" id="IPR010061">
    <property type="entry name" value="MeMal-semiAld_DH"/>
</dbReference>
<accession>A0A382L6W2</accession>
<dbReference type="InterPro" id="IPR016161">
    <property type="entry name" value="Ald_DH/histidinol_DH"/>
</dbReference>
<feature type="domain" description="Aldehyde dehydrogenase" evidence="2">
    <location>
        <begin position="27"/>
        <end position="85"/>
    </location>
</feature>
<sequence>VALQFVPMAQASNKETVYNFIGGEWTVSSATDSLSIENPATREILGRVPLSPAADVAAAVAAASLAFPAWRETPAVERARILFRLK</sequence>
<organism evidence="3">
    <name type="scientific">marine metagenome</name>
    <dbReference type="NCBI Taxonomy" id="408172"/>
    <lineage>
        <taxon>unclassified sequences</taxon>
        <taxon>metagenomes</taxon>
        <taxon>ecological metagenomes</taxon>
    </lineage>
</organism>